<dbReference type="EMBL" id="LCRB01000001">
    <property type="protein sequence ID" value="KKW27278.1"/>
    <property type="molecule type" value="Genomic_DNA"/>
</dbReference>
<reference evidence="2 3" key="1">
    <citation type="journal article" date="2015" name="Nature">
        <title>rRNA introns, odd ribosomes, and small enigmatic genomes across a large radiation of phyla.</title>
        <authorList>
            <person name="Brown C.T."/>
            <person name="Hug L.A."/>
            <person name="Thomas B.C."/>
            <person name="Sharon I."/>
            <person name="Castelle C.J."/>
            <person name="Singh A."/>
            <person name="Wilkins M.J."/>
            <person name="Williams K.H."/>
            <person name="Banfield J.F."/>
        </authorList>
    </citation>
    <scope>NUCLEOTIDE SEQUENCE [LARGE SCALE GENOMIC DNA]</scope>
</reference>
<keyword evidence="1" id="KW-1133">Transmembrane helix</keyword>
<name>A0A0G1X7W5_UNCK3</name>
<comment type="caution">
    <text evidence="2">The sequence shown here is derived from an EMBL/GenBank/DDBJ whole genome shotgun (WGS) entry which is preliminary data.</text>
</comment>
<evidence type="ECO:0000313" key="3">
    <source>
        <dbReference type="Proteomes" id="UP000034913"/>
    </source>
</evidence>
<sequence>MIVNFLKWIQEFLNSNIGLVTFVVSFLVIYLYAKQKADKKRDAASLILQEIRFAEQCIRTYLEKYQYQLSDRLLPTNSWNDNVHIFINNLDQTELDLINRFYSKTAYIDVLIGKISDFKNAPIQMGQTVTPSQSVVIGSPPMSGGQPAPMVVPFDPLFNTQNTLASVSQSVEQIYNTPAGEKLKRIAKRKWYQLV</sequence>
<protein>
    <submittedName>
        <fullName evidence="2">Uncharacterized protein</fullName>
    </submittedName>
</protein>
<dbReference type="AlphaFoldDB" id="A0A0G1X7W5"/>
<evidence type="ECO:0000313" key="2">
    <source>
        <dbReference type="EMBL" id="KKW27278.1"/>
    </source>
</evidence>
<evidence type="ECO:0000256" key="1">
    <source>
        <dbReference type="SAM" id="Phobius"/>
    </source>
</evidence>
<gene>
    <name evidence="2" type="ORF">VF00_C0001G0213</name>
</gene>
<accession>A0A0G1X7W5</accession>
<dbReference type="Proteomes" id="UP000034913">
    <property type="component" value="Unassembled WGS sequence"/>
</dbReference>
<keyword evidence="1" id="KW-0812">Transmembrane</keyword>
<feature type="transmembrane region" description="Helical" evidence="1">
    <location>
        <begin position="12"/>
        <end position="33"/>
    </location>
</feature>
<proteinExistence type="predicted"/>
<organism evidence="2 3">
    <name type="scientific">candidate division Kazan bacterium GW2011_GWB1_52_7</name>
    <dbReference type="NCBI Taxonomy" id="1620414"/>
    <lineage>
        <taxon>Bacteria</taxon>
        <taxon>Bacteria division Kazan-3B-28</taxon>
    </lineage>
</organism>
<keyword evidence="1" id="KW-0472">Membrane</keyword>